<protein>
    <submittedName>
        <fullName evidence="2">Multidrug resistance protein</fullName>
    </submittedName>
</protein>
<feature type="transmembrane region" description="Helical" evidence="1">
    <location>
        <begin position="1029"/>
        <end position="1048"/>
    </location>
</feature>
<dbReference type="PRINTS" id="PR00702">
    <property type="entry name" value="ACRIFLAVINRP"/>
</dbReference>
<dbReference type="EMBL" id="FO082060">
    <property type="protein sequence ID" value="CCE24026.1"/>
    <property type="molecule type" value="Genomic_DNA"/>
</dbReference>
<dbReference type="PANTHER" id="PTHR32063:SF16">
    <property type="entry name" value="CATION EFFLUX SYSTEM (ACRB_ACRD_ACRF FAMILY)"/>
    <property type="match status" value="1"/>
</dbReference>
<keyword evidence="1" id="KW-0812">Transmembrane</keyword>
<keyword evidence="1" id="KW-1133">Transmembrane helix</keyword>
<feature type="transmembrane region" description="Helical" evidence="1">
    <location>
        <begin position="984"/>
        <end position="1008"/>
    </location>
</feature>
<dbReference type="STRING" id="1091494.MEALZ_2345"/>
<reference evidence="3" key="1">
    <citation type="journal article" date="2012" name="J. Bacteriol.">
        <title>Genome sequence of the haloalkaliphilic methanotrophic bacterium Methylomicrobium alcaliphilum 20Z.</title>
        <authorList>
            <person name="Vuilleumier S."/>
            <person name="Khmelenina V.N."/>
            <person name="Bringel F."/>
            <person name="Reshetnikov A.S."/>
            <person name="Lajus A."/>
            <person name="Mangenot S."/>
            <person name="Rouy Z."/>
            <person name="Op den Camp H.J."/>
            <person name="Jetten M.S."/>
            <person name="Dispirito A.A."/>
            <person name="Dunfield P."/>
            <person name="Klotz M.G."/>
            <person name="Semrau J.D."/>
            <person name="Stein L.Y."/>
            <person name="Barbe V."/>
            <person name="Medigue C."/>
            <person name="Trotsenko Y.A."/>
            <person name="Kalyuzhnaya M.G."/>
        </authorList>
    </citation>
    <scope>NUCLEOTIDE SEQUENCE [LARGE SCALE GENOMIC DNA]</scope>
    <source>
        <strain evidence="3">DSM 19304 / NCIMB 14124 / VKM B-2133 / 20Z</strain>
    </source>
</reference>
<feature type="transmembrane region" description="Helical" evidence="1">
    <location>
        <begin position="15"/>
        <end position="40"/>
    </location>
</feature>
<dbReference type="SUPFAM" id="SSF82693">
    <property type="entry name" value="Multidrug efflux transporter AcrB pore domain, PN1, PN2, PC1 and PC2 subdomains"/>
    <property type="match status" value="3"/>
</dbReference>
<feature type="transmembrane region" description="Helical" evidence="1">
    <location>
        <begin position="385"/>
        <end position="405"/>
    </location>
</feature>
<feature type="transmembrane region" description="Helical" evidence="1">
    <location>
        <begin position="357"/>
        <end position="379"/>
    </location>
</feature>
<name>G4SUW7_META2</name>
<feature type="transmembrane region" description="Helical" evidence="1">
    <location>
        <begin position="460"/>
        <end position="483"/>
    </location>
</feature>
<keyword evidence="3" id="KW-1185">Reference proteome</keyword>
<evidence type="ECO:0000313" key="3">
    <source>
        <dbReference type="Proteomes" id="UP000008315"/>
    </source>
</evidence>
<feature type="transmembrane region" description="Helical" evidence="1">
    <location>
        <begin position="489"/>
        <end position="512"/>
    </location>
</feature>
<dbReference type="RefSeq" id="WP_014148807.1">
    <property type="nucleotide sequence ID" value="NC_016112.1"/>
</dbReference>
<dbReference type="GO" id="GO:0005886">
    <property type="term" value="C:plasma membrane"/>
    <property type="evidence" value="ECO:0007669"/>
    <property type="project" value="TreeGrafter"/>
</dbReference>
<dbReference type="Pfam" id="PF00873">
    <property type="entry name" value="ACR_tran"/>
    <property type="match status" value="1"/>
</dbReference>
<dbReference type="Gene3D" id="3.30.70.1430">
    <property type="entry name" value="Multidrug efflux transporter AcrB pore domain"/>
    <property type="match status" value="2"/>
</dbReference>
<feature type="transmembrane region" description="Helical" evidence="1">
    <location>
        <begin position="918"/>
        <end position="935"/>
    </location>
</feature>
<feature type="transmembrane region" description="Helical" evidence="1">
    <location>
        <begin position="942"/>
        <end position="964"/>
    </location>
</feature>
<dbReference type="SUPFAM" id="SSF82714">
    <property type="entry name" value="Multidrug efflux transporter AcrB TolC docking domain, DN and DC subdomains"/>
    <property type="match status" value="1"/>
</dbReference>
<dbReference type="InterPro" id="IPR027463">
    <property type="entry name" value="AcrB_DN_DC_subdom"/>
</dbReference>
<organism evidence="2 3">
    <name type="scientific">Methylotuvimicrobium alcaliphilum (strain DSM 19304 / NCIMB 14124 / VKM B-2133 / 20Z)</name>
    <name type="common">Methylomicrobium alcaliphilum</name>
    <dbReference type="NCBI Taxonomy" id="1091494"/>
    <lineage>
        <taxon>Bacteria</taxon>
        <taxon>Pseudomonadati</taxon>
        <taxon>Pseudomonadota</taxon>
        <taxon>Gammaproteobacteria</taxon>
        <taxon>Methylococcales</taxon>
        <taxon>Methylococcaceae</taxon>
        <taxon>Methylotuvimicrobium</taxon>
    </lineage>
</organism>
<evidence type="ECO:0000256" key="1">
    <source>
        <dbReference type="SAM" id="Phobius"/>
    </source>
</evidence>
<accession>G4SUW7</accession>
<keyword evidence="1" id="KW-0472">Membrane</keyword>
<proteinExistence type="predicted"/>
<dbReference type="PANTHER" id="PTHR32063">
    <property type="match status" value="1"/>
</dbReference>
<dbReference type="SUPFAM" id="SSF82866">
    <property type="entry name" value="Multidrug efflux transporter AcrB transmembrane domain"/>
    <property type="match status" value="2"/>
</dbReference>
<dbReference type="KEGG" id="mah:MEALZ_2345"/>
<dbReference type="HOGENOM" id="CLU_002755_1_2_6"/>
<feature type="transmembrane region" description="Helical" evidence="1">
    <location>
        <begin position="1054"/>
        <end position="1081"/>
    </location>
</feature>
<dbReference type="Gene3D" id="3.30.70.1320">
    <property type="entry name" value="Multidrug efflux transporter AcrB pore domain like"/>
    <property type="match status" value="1"/>
</dbReference>
<dbReference type="Gene3D" id="3.30.2090.10">
    <property type="entry name" value="Multidrug efflux transporter AcrB TolC docking domain, DN and DC subdomains"/>
    <property type="match status" value="2"/>
</dbReference>
<dbReference type="GO" id="GO:0042910">
    <property type="term" value="F:xenobiotic transmembrane transporter activity"/>
    <property type="evidence" value="ECO:0007669"/>
    <property type="project" value="TreeGrafter"/>
</dbReference>
<dbReference type="Gene3D" id="3.30.70.1440">
    <property type="entry name" value="Multidrug efflux transporter AcrB pore domain"/>
    <property type="match status" value="1"/>
</dbReference>
<feature type="transmembrane region" description="Helical" evidence="1">
    <location>
        <begin position="546"/>
        <end position="566"/>
    </location>
</feature>
<gene>
    <name evidence="2" type="ordered locus">MEALZ_2345</name>
</gene>
<dbReference type="PATRIC" id="fig|271065.3.peg.2412"/>
<sequence length="1090" mass="119030">MTTSSTSFNHPLDRLVAYALQGGLPVFFFTLSLALGAIALTFTPREEEPQIVVPMANVIVAAPGLSAGQVEKQITLRLEKLLTQITGVEHVYSRSSNGQAIVTLRFFVGEDREDALLNTYNKLYSNQDQIPAAVTEWQVKPAEVDDVPIVLASLWSRAPDLYSDYELRRFADEITVQLQQIADTNQINVVGGRARTINVMLNPQSMAARKTTAIEIASAIRQANQLHNAGLVSVNNRSIQLQAGDFIRTTEQLSALVVNIVDGIPIYLRDVAEITDGPEEPDHYSWIQFADGHPLSADFKDDYPMITIAVAKKRGANAVAVAENVHRKLAQLQQELLPPEIGIEVLRDYGQTADEKVNNLTTSLAFAVVTVVLFIGIFLGWRPALVVGLAIPVCYGATLALDMFFGYTINRVTLFALILSLGLLVDDPITGVDNVERYMRLGQGSLNERIVAAIAEIRPALLMSTITIILAFIPLAFITGMMGPYMAPMAFNVPVAVILSTVTAFIVTPWLAGKALKPAEDDLETTTGPSRYEKLIEPCIANRKSAWIVIIAMLILFVLTALLPVLRLVPLKLLPFDNKNEMQIIVDMPEGSTLEHTAAVTRSAAAIAARLPEVKAIAAFAGTPSPIDFNGLVRQYDYRIAPHLADIRLTLAPKEEREHQSHAVLLRLRALLAPLNVDGISVKVVEVPPGPPVISTLVAEIYGGTLTPYERQRQAAQVVMNRMAKEPFVVDIDSSVEDSQPRWRFETDKEKAALAGISTENLAMNLGLANRGHIPGYFHLEREVRPVPIKLRLAQNVRSSRRDLGVLPIKPDRNPAAEALMLAELGSFVESEAEKSIYHKDLKPVVYVMAELEGRTPAEVIADINADLNGTKTSAPDWDSRTFLNSGGGIPWHLPDDITIGWGGEGEWKITVDVFRDMGIAFAFALVGIFFVLRIQTASTTLSLIIMSSIPLTVIGIMPGFWVLNQFGERFINGSPDPVLFTATAMIGMIALAGIVVRNSLILVEFITQARNEGLGLKDSLRQAGSVRMRPVLLTAGTTLLGNLVIVLDPVFSGLAIAIIFGIIASTLFTLFVIPAVYYLIYAKSENATT</sequence>
<dbReference type="InterPro" id="IPR001036">
    <property type="entry name" value="Acrflvin-R"/>
</dbReference>
<dbReference type="Proteomes" id="UP000008315">
    <property type="component" value="Chromosome"/>
</dbReference>
<dbReference type="AlphaFoldDB" id="G4SUW7"/>
<dbReference type="Gene3D" id="1.20.1640.10">
    <property type="entry name" value="Multidrug efflux transporter AcrB transmembrane domain"/>
    <property type="match status" value="2"/>
</dbReference>
<evidence type="ECO:0000313" key="2">
    <source>
        <dbReference type="EMBL" id="CCE24026.1"/>
    </source>
</evidence>